<dbReference type="EMBL" id="AP031322">
    <property type="protein sequence ID" value="BFH72177.1"/>
    <property type="molecule type" value="Genomic_DNA"/>
</dbReference>
<name>A0AAT9GMQ7_9CREN</name>
<accession>A0AAT9GMQ7</accession>
<proteinExistence type="predicted"/>
<dbReference type="KEGG" id="sjv:SJAV_01210"/>
<dbReference type="AlphaFoldDB" id="A0AAT9GMQ7"/>
<sequence length="74" mass="8622">MYSYSYTKYYIYTIISDKDGGLILCYKRDKKTFFLTSKDFLPISFNLTYLNGNFYGLPIAYKLKLANVKLGVGF</sequence>
<reference evidence="1" key="1">
    <citation type="submission" date="2024-03" db="EMBL/GenBank/DDBJ databases">
        <title>Complete genome sequence of Sulfurisphaera javensis strain KD-1.</title>
        <authorList>
            <person name="Sakai H."/>
            <person name="Nur N."/>
            <person name="Suwanto A."/>
            <person name="Kurosawa N."/>
        </authorList>
    </citation>
    <scope>NUCLEOTIDE SEQUENCE</scope>
    <source>
        <strain evidence="1">KD-1</strain>
    </source>
</reference>
<organism evidence="1">
    <name type="scientific">Sulfurisphaera javensis</name>
    <dbReference type="NCBI Taxonomy" id="2049879"/>
    <lineage>
        <taxon>Archaea</taxon>
        <taxon>Thermoproteota</taxon>
        <taxon>Thermoprotei</taxon>
        <taxon>Sulfolobales</taxon>
        <taxon>Sulfolobaceae</taxon>
        <taxon>Sulfurisphaera</taxon>
    </lineage>
</organism>
<evidence type="ECO:0000313" key="1">
    <source>
        <dbReference type="EMBL" id="BFH72177.1"/>
    </source>
</evidence>
<protein>
    <submittedName>
        <fullName evidence="1">Uncharacterized protein</fullName>
    </submittedName>
</protein>
<gene>
    <name evidence="1" type="ORF">SJAV_01210</name>
</gene>